<dbReference type="AlphaFoldDB" id="A0A1V6TJ24"/>
<protein>
    <submittedName>
        <fullName evidence="2">Uncharacterized protein</fullName>
    </submittedName>
</protein>
<sequence length="103" mass="11633">MLSIATIIGFLAVGSLATPIFPFGDHSRIQYCNDHFPSNCHYQRVHEKECTKLDHPGNVRWIGAWDSCWLYSNDKCTGNAKSNLDVFPMVFDSPFDGKAVYCD</sequence>
<keyword evidence="1" id="KW-0732">Signal</keyword>
<reference evidence="3" key="1">
    <citation type="journal article" date="2017" name="Nat. Microbiol.">
        <title>Global analysis of biosynthetic gene clusters reveals vast potential of secondary metabolite production in Penicillium species.</title>
        <authorList>
            <person name="Nielsen J.C."/>
            <person name="Grijseels S."/>
            <person name="Prigent S."/>
            <person name="Ji B."/>
            <person name="Dainat J."/>
            <person name="Nielsen K.F."/>
            <person name="Frisvad J.C."/>
            <person name="Workman M."/>
            <person name="Nielsen J."/>
        </authorList>
    </citation>
    <scope>NUCLEOTIDE SEQUENCE [LARGE SCALE GENOMIC DNA]</scope>
    <source>
        <strain evidence="3">IBT 24891</strain>
    </source>
</reference>
<dbReference type="EMBL" id="MLKD01000005">
    <property type="protein sequence ID" value="OQE26355.1"/>
    <property type="molecule type" value="Genomic_DNA"/>
</dbReference>
<feature type="chain" id="PRO_5011963526" evidence="1">
    <location>
        <begin position="18"/>
        <end position="103"/>
    </location>
</feature>
<dbReference type="Proteomes" id="UP000191285">
    <property type="component" value="Unassembled WGS sequence"/>
</dbReference>
<accession>A0A1V6TJ24</accession>
<dbReference type="OrthoDB" id="4426556at2759"/>
<gene>
    <name evidence="2" type="ORF">PENSTE_c005G02221</name>
</gene>
<comment type="caution">
    <text evidence="2">The sequence shown here is derived from an EMBL/GenBank/DDBJ whole genome shotgun (WGS) entry which is preliminary data.</text>
</comment>
<evidence type="ECO:0000313" key="3">
    <source>
        <dbReference type="Proteomes" id="UP000191285"/>
    </source>
</evidence>
<organism evidence="2 3">
    <name type="scientific">Penicillium steckii</name>
    <dbReference type="NCBI Taxonomy" id="303698"/>
    <lineage>
        <taxon>Eukaryota</taxon>
        <taxon>Fungi</taxon>
        <taxon>Dikarya</taxon>
        <taxon>Ascomycota</taxon>
        <taxon>Pezizomycotina</taxon>
        <taxon>Eurotiomycetes</taxon>
        <taxon>Eurotiomycetidae</taxon>
        <taxon>Eurotiales</taxon>
        <taxon>Aspergillaceae</taxon>
        <taxon>Penicillium</taxon>
    </lineage>
</organism>
<name>A0A1V6TJ24_9EURO</name>
<keyword evidence="3" id="KW-1185">Reference proteome</keyword>
<evidence type="ECO:0000256" key="1">
    <source>
        <dbReference type="SAM" id="SignalP"/>
    </source>
</evidence>
<evidence type="ECO:0000313" key="2">
    <source>
        <dbReference type="EMBL" id="OQE26355.1"/>
    </source>
</evidence>
<proteinExistence type="predicted"/>
<feature type="signal peptide" evidence="1">
    <location>
        <begin position="1"/>
        <end position="17"/>
    </location>
</feature>